<dbReference type="EMBL" id="QFNN01000061">
    <property type="protein sequence ID" value="PZO89387.1"/>
    <property type="molecule type" value="Genomic_DNA"/>
</dbReference>
<reference evidence="1 2" key="1">
    <citation type="submission" date="2017-08" db="EMBL/GenBank/DDBJ databases">
        <title>Infants hospitalized years apart are colonized by the same room-sourced microbial strains.</title>
        <authorList>
            <person name="Brooks B."/>
            <person name="Olm M.R."/>
            <person name="Firek B.A."/>
            <person name="Baker R."/>
            <person name="Thomas B.C."/>
            <person name="Morowitz M.J."/>
            <person name="Banfield J.F."/>
        </authorList>
    </citation>
    <scope>NUCLEOTIDE SEQUENCE [LARGE SCALE GENOMIC DNA]</scope>
    <source>
        <strain evidence="1">S2_018_000_R2_101</strain>
    </source>
</reference>
<dbReference type="Proteomes" id="UP000249066">
    <property type="component" value="Unassembled WGS sequence"/>
</dbReference>
<accession>A0A2W5A838</accession>
<evidence type="ECO:0000313" key="1">
    <source>
        <dbReference type="EMBL" id="PZO89387.1"/>
    </source>
</evidence>
<name>A0A2W5A838_9SPHN</name>
<gene>
    <name evidence="1" type="ORF">DI623_10415</name>
</gene>
<dbReference type="AlphaFoldDB" id="A0A2W5A838"/>
<sequence length="328" mass="34299">MRKLIPTVAAAALQLGAPCAAELREVQAPATATWKHEQTGLMLKPILAGMNRSDIADAGEKELDIVASYKAATDGTIATIFLFKPSIPSAPLWFDRSSHALKSNQQFGVQDQTIEGHAFAPPNSRTPSALSAVYPLSGEKWSSTALAVIPLGDWLVSIRISSPSRDALALGKQLDALIADIGWPAETNAAPAAALVKPCANPLKFGKASPLKPDATSALVVTALLAGAMNGKAAPGKSATPSTYCIEADGAPYGVYRADAQTDGYVIAPGDAGRTIAVSPAADLTNRRDQYAVTFQDLDAEQLVALWNKLPRPEDVIGYIFGPQAGGK</sequence>
<organism evidence="1 2">
    <name type="scientific">Sphingomonas sanxanigenens</name>
    <dbReference type="NCBI Taxonomy" id="397260"/>
    <lineage>
        <taxon>Bacteria</taxon>
        <taxon>Pseudomonadati</taxon>
        <taxon>Pseudomonadota</taxon>
        <taxon>Alphaproteobacteria</taxon>
        <taxon>Sphingomonadales</taxon>
        <taxon>Sphingomonadaceae</taxon>
        <taxon>Sphingomonas</taxon>
    </lineage>
</organism>
<protein>
    <submittedName>
        <fullName evidence="1">Uncharacterized protein</fullName>
    </submittedName>
</protein>
<proteinExistence type="predicted"/>
<comment type="caution">
    <text evidence="1">The sequence shown here is derived from an EMBL/GenBank/DDBJ whole genome shotgun (WGS) entry which is preliminary data.</text>
</comment>
<evidence type="ECO:0000313" key="2">
    <source>
        <dbReference type="Proteomes" id="UP000249066"/>
    </source>
</evidence>